<sequence length="100" mass="10758">MSDVIRWENPPPHGNTGPREKRPSKFQAAADAMRARRGDWALLVEGITTGNAGRITNDIRNGKPYPFAPAGSFEARCVGPAGGTSSKVYARYVGEQDGAR</sequence>
<dbReference type="Proteomes" id="UP000239415">
    <property type="component" value="Unassembled WGS sequence"/>
</dbReference>
<name>A0A2T0KJD8_9ACTN</name>
<gene>
    <name evidence="2" type="ORF">CLV67_103377</name>
</gene>
<dbReference type="AlphaFoldDB" id="A0A2T0KJD8"/>
<comment type="caution">
    <text evidence="2">The sequence shown here is derived from an EMBL/GenBank/DDBJ whole genome shotgun (WGS) entry which is preliminary data.</text>
</comment>
<dbReference type="EMBL" id="PVMZ01000003">
    <property type="protein sequence ID" value="PRX23628.1"/>
    <property type="molecule type" value="Genomic_DNA"/>
</dbReference>
<evidence type="ECO:0000313" key="2">
    <source>
        <dbReference type="EMBL" id="PRX23628.1"/>
    </source>
</evidence>
<evidence type="ECO:0000313" key="3">
    <source>
        <dbReference type="Proteomes" id="UP000239415"/>
    </source>
</evidence>
<keyword evidence="3" id="KW-1185">Reference proteome</keyword>
<reference evidence="2 3" key="1">
    <citation type="submission" date="2018-03" db="EMBL/GenBank/DDBJ databases">
        <title>Genomic Encyclopedia of Archaeal and Bacterial Type Strains, Phase II (KMG-II): from individual species to whole genera.</title>
        <authorList>
            <person name="Goeker M."/>
        </authorList>
    </citation>
    <scope>NUCLEOTIDE SEQUENCE [LARGE SCALE GENOMIC DNA]</scope>
    <source>
        <strain evidence="2 3">DSM 43146</strain>
    </source>
</reference>
<protein>
    <submittedName>
        <fullName evidence="2">Uncharacterized protein</fullName>
    </submittedName>
</protein>
<accession>A0A2T0KJD8</accession>
<feature type="region of interest" description="Disordered" evidence="1">
    <location>
        <begin position="1"/>
        <end position="31"/>
    </location>
</feature>
<evidence type="ECO:0000256" key="1">
    <source>
        <dbReference type="SAM" id="MobiDB-lite"/>
    </source>
</evidence>
<proteinExistence type="predicted"/>
<dbReference type="RefSeq" id="WP_106316797.1">
    <property type="nucleotide sequence ID" value="NZ_BOMO01000042.1"/>
</dbReference>
<organism evidence="2 3">
    <name type="scientific">Actinoplanes italicus</name>
    <dbReference type="NCBI Taxonomy" id="113567"/>
    <lineage>
        <taxon>Bacteria</taxon>
        <taxon>Bacillati</taxon>
        <taxon>Actinomycetota</taxon>
        <taxon>Actinomycetes</taxon>
        <taxon>Micromonosporales</taxon>
        <taxon>Micromonosporaceae</taxon>
        <taxon>Actinoplanes</taxon>
    </lineage>
</organism>
<dbReference type="OrthoDB" id="4324777at2"/>